<dbReference type="GO" id="GO:0016835">
    <property type="term" value="F:carbon-oxygen lyase activity"/>
    <property type="evidence" value="ECO:0007669"/>
    <property type="project" value="UniProtKB-UniRule"/>
</dbReference>
<dbReference type="Gene3D" id="1.10.8.1080">
    <property type="match status" value="1"/>
</dbReference>
<dbReference type="InterPro" id="IPR040190">
    <property type="entry name" value="MURQ/GCKR"/>
</dbReference>
<evidence type="ECO:0000256" key="2">
    <source>
        <dbReference type="ARBA" id="ARBA00023239"/>
    </source>
</evidence>
<evidence type="ECO:0000256" key="8">
    <source>
        <dbReference type="ARBA" id="ARBA00067056"/>
    </source>
</evidence>
<evidence type="ECO:0000259" key="13">
    <source>
        <dbReference type="PROSITE" id="PS51464"/>
    </source>
</evidence>
<dbReference type="GO" id="GO:0070095">
    <property type="term" value="F:fructose-6-phosphate binding"/>
    <property type="evidence" value="ECO:0007669"/>
    <property type="project" value="TreeGrafter"/>
</dbReference>
<dbReference type="FunFam" id="1.10.8.1080:FF:000001">
    <property type="entry name" value="N-acetylmuramic acid 6-phosphate etherase"/>
    <property type="match status" value="1"/>
</dbReference>
<feature type="domain" description="SIS" evidence="13">
    <location>
        <begin position="57"/>
        <end position="220"/>
    </location>
</feature>
<dbReference type="GO" id="GO:0046348">
    <property type="term" value="P:amino sugar catabolic process"/>
    <property type="evidence" value="ECO:0007669"/>
    <property type="project" value="InterPro"/>
</dbReference>
<comment type="similarity">
    <text evidence="7 12">Belongs to the GCKR-like family. MurNAc-6-P etherase subfamily.</text>
</comment>
<evidence type="ECO:0000256" key="4">
    <source>
        <dbReference type="ARBA" id="ARBA00051747"/>
    </source>
</evidence>
<evidence type="ECO:0000256" key="6">
    <source>
        <dbReference type="ARBA" id="ARBA00060672"/>
    </source>
</evidence>
<evidence type="ECO:0000256" key="5">
    <source>
        <dbReference type="ARBA" id="ARBA00060595"/>
    </source>
</evidence>
<accession>A0A2V5K564</accession>
<dbReference type="Gene3D" id="3.40.50.10490">
    <property type="entry name" value="Glucose-6-phosphate isomerase like protein, domain 1"/>
    <property type="match status" value="1"/>
</dbReference>
<keyword evidence="15" id="KW-1185">Reference proteome</keyword>
<dbReference type="GO" id="GO:0019899">
    <property type="term" value="F:enzyme binding"/>
    <property type="evidence" value="ECO:0007669"/>
    <property type="project" value="TreeGrafter"/>
</dbReference>
<dbReference type="PROSITE" id="PS51464">
    <property type="entry name" value="SIS"/>
    <property type="match status" value="1"/>
</dbReference>
<comment type="subunit">
    <text evidence="1 12">Homodimer.</text>
</comment>
<dbReference type="InterPro" id="IPR005488">
    <property type="entry name" value="Etherase_MurQ"/>
</dbReference>
<dbReference type="EMBL" id="QJVJ01000006">
    <property type="protein sequence ID" value="PYI53882.1"/>
    <property type="molecule type" value="Genomic_DNA"/>
</dbReference>
<comment type="function">
    <text evidence="12">Specifically catalyzes the cleavage of the D-lactyl ether substituent of MurNAc 6-phosphate, producing GlcNAc 6-phosphate and D-lactate.</text>
</comment>
<dbReference type="GO" id="GO:0004857">
    <property type="term" value="F:enzyme inhibitor activity"/>
    <property type="evidence" value="ECO:0007669"/>
    <property type="project" value="TreeGrafter"/>
</dbReference>
<evidence type="ECO:0000256" key="3">
    <source>
        <dbReference type="ARBA" id="ARBA00023277"/>
    </source>
</evidence>
<comment type="catalytic activity">
    <reaction evidence="4 12">
        <text>N-acetyl-D-muramate 6-phosphate + H2O = N-acetyl-D-glucosamine 6-phosphate + (R)-lactate</text>
        <dbReference type="Rhea" id="RHEA:26410"/>
        <dbReference type="ChEBI" id="CHEBI:15377"/>
        <dbReference type="ChEBI" id="CHEBI:16004"/>
        <dbReference type="ChEBI" id="CHEBI:57513"/>
        <dbReference type="ChEBI" id="CHEBI:58722"/>
        <dbReference type="EC" id="4.2.1.126"/>
    </reaction>
</comment>
<dbReference type="EC" id="4.2.1.126" evidence="8 12"/>
<comment type="miscellaneous">
    <text evidence="12">A lyase-type mechanism (elimination/hydration) is suggested for the cleavage of the lactyl ether bond of MurNAc 6-phosphate, with the formation of an alpha,beta-unsaturated aldehyde intermediate with (E)-stereochemistry, followed by the syn addition of water to give product.</text>
</comment>
<dbReference type="UniPathway" id="UPA00342"/>
<evidence type="ECO:0000256" key="11">
    <source>
        <dbReference type="ARBA" id="ARBA00084049"/>
    </source>
</evidence>
<evidence type="ECO:0000256" key="12">
    <source>
        <dbReference type="HAMAP-Rule" id="MF_00068"/>
    </source>
</evidence>
<sequence length="315" mass="33365">MKLYLDRLTTEQRNERTRDIDQASTVGMLEMMNDEDQLIAAAVRQAIPDIGRAVDTIVDRFRRGGKLFYFGAGTSGRLGVLDASECPPTFGTDPELVQGVIAGGDTAIRTAIEGAEDNEALGAEDVARCGVGADDVLVGIAASGRTPYVIGAMKRAREAGAAVVCVCNNANSAMREHADVAIEVVVGPEVVLGSTRLKAGTAQKMVLNMLTTASFIQMGKVYGNLMVDLRATNVKLVNRAKQMIRMATGAPDEAVERAFKATGGDVKTAVVMIATNSPIERAAKLLEQAGGFVREAIRLGAPEKPTDRRISGDTP</sequence>
<dbReference type="AlphaFoldDB" id="A0A2V5K564"/>
<comment type="pathway">
    <text evidence="6">Cell wall biogenesis.</text>
</comment>
<dbReference type="NCBIfam" id="TIGR00274">
    <property type="entry name" value="N-acetylmuramic acid 6-phosphate etherase"/>
    <property type="match status" value="1"/>
</dbReference>
<dbReference type="FunFam" id="3.40.50.10490:FF:000014">
    <property type="entry name" value="N-acetylmuramic acid 6-phosphate etherase"/>
    <property type="match status" value="1"/>
</dbReference>
<evidence type="ECO:0000256" key="9">
    <source>
        <dbReference type="ARBA" id="ARBA00070061"/>
    </source>
</evidence>
<dbReference type="Proteomes" id="UP000247476">
    <property type="component" value="Unassembled WGS sequence"/>
</dbReference>
<dbReference type="NCBIfam" id="NF009222">
    <property type="entry name" value="PRK12570.1"/>
    <property type="match status" value="1"/>
</dbReference>
<feature type="active site" evidence="12">
    <location>
        <position position="116"/>
    </location>
</feature>
<dbReference type="NCBIfam" id="NF003915">
    <property type="entry name" value="PRK05441.1"/>
    <property type="match status" value="1"/>
</dbReference>
<dbReference type="GO" id="GO:0005829">
    <property type="term" value="C:cytosol"/>
    <property type="evidence" value="ECO:0007669"/>
    <property type="project" value="TreeGrafter"/>
</dbReference>
<evidence type="ECO:0000256" key="7">
    <source>
        <dbReference type="ARBA" id="ARBA00061234"/>
    </source>
</evidence>
<dbReference type="Pfam" id="PF22645">
    <property type="entry name" value="GKRP_SIS_N"/>
    <property type="match status" value="1"/>
</dbReference>
<comment type="pathway">
    <text evidence="12">Amino-sugar metabolism; N-acetylmuramate degradation.</text>
</comment>
<keyword evidence="2 12" id="KW-0456">Lyase</keyword>
<dbReference type="GO" id="GO:0030246">
    <property type="term" value="F:carbohydrate binding"/>
    <property type="evidence" value="ECO:0007669"/>
    <property type="project" value="TreeGrafter"/>
</dbReference>
<dbReference type="InterPro" id="IPR001347">
    <property type="entry name" value="SIS_dom"/>
</dbReference>
<dbReference type="HAMAP" id="MF_00068">
    <property type="entry name" value="MurQ"/>
    <property type="match status" value="1"/>
</dbReference>
<evidence type="ECO:0000256" key="10">
    <source>
        <dbReference type="ARBA" id="ARBA00077905"/>
    </source>
</evidence>
<dbReference type="PANTHER" id="PTHR10088:SF4">
    <property type="entry name" value="GLUCOKINASE REGULATORY PROTEIN"/>
    <property type="match status" value="1"/>
</dbReference>
<dbReference type="GO" id="GO:0042593">
    <property type="term" value="P:glucose homeostasis"/>
    <property type="evidence" value="ECO:0007669"/>
    <property type="project" value="TreeGrafter"/>
</dbReference>
<comment type="pathway">
    <text evidence="5">Amino-sugar metabolism; 1,6-anhydro-N-acetylmuramate degradation.</text>
</comment>
<keyword evidence="3 12" id="KW-0119">Carbohydrate metabolism</keyword>
<name>A0A2V5K564_9BACL</name>
<dbReference type="GO" id="GO:0009750">
    <property type="term" value="P:response to fructose"/>
    <property type="evidence" value="ECO:0007669"/>
    <property type="project" value="TreeGrafter"/>
</dbReference>
<dbReference type="CDD" id="cd05007">
    <property type="entry name" value="SIS_Etherase"/>
    <property type="match status" value="1"/>
</dbReference>
<dbReference type="InterPro" id="IPR046348">
    <property type="entry name" value="SIS_dom_sf"/>
</dbReference>
<dbReference type="PANTHER" id="PTHR10088">
    <property type="entry name" value="GLUCOKINASE REGULATORY PROTEIN"/>
    <property type="match status" value="1"/>
</dbReference>
<proteinExistence type="inferred from homology"/>
<evidence type="ECO:0000313" key="15">
    <source>
        <dbReference type="Proteomes" id="UP000247476"/>
    </source>
</evidence>
<dbReference type="OrthoDB" id="9813395at2"/>
<organism evidence="14 15">
    <name type="scientific">Paenibacillus flagellatus</name>
    <dbReference type="NCBI Taxonomy" id="2211139"/>
    <lineage>
        <taxon>Bacteria</taxon>
        <taxon>Bacillati</taxon>
        <taxon>Bacillota</taxon>
        <taxon>Bacilli</taxon>
        <taxon>Bacillales</taxon>
        <taxon>Paenibacillaceae</taxon>
        <taxon>Paenibacillus</taxon>
    </lineage>
</organism>
<gene>
    <name evidence="12 14" type="primary">murQ</name>
    <name evidence="14" type="ORF">DLM86_15110</name>
</gene>
<evidence type="ECO:0000313" key="14">
    <source>
        <dbReference type="EMBL" id="PYI53882.1"/>
    </source>
</evidence>
<dbReference type="GO" id="GO:0097173">
    <property type="term" value="P:N-acetylmuramic acid catabolic process"/>
    <property type="evidence" value="ECO:0007669"/>
    <property type="project" value="UniProtKB-UniPathway"/>
</dbReference>
<evidence type="ECO:0000256" key="1">
    <source>
        <dbReference type="ARBA" id="ARBA00011738"/>
    </source>
</evidence>
<reference evidence="14 15" key="1">
    <citation type="submission" date="2018-05" db="EMBL/GenBank/DDBJ databases">
        <title>Paenibacillus flagellatus sp. nov., isolated from selenium mineral soil.</title>
        <authorList>
            <person name="Dai X."/>
        </authorList>
    </citation>
    <scope>NUCLEOTIDE SEQUENCE [LARGE SCALE GENOMIC DNA]</scope>
    <source>
        <strain evidence="14 15">DXL2</strain>
    </source>
</reference>
<comment type="caution">
    <text evidence="14">The sequence shown here is derived from an EMBL/GenBank/DDBJ whole genome shotgun (WGS) entry which is preliminary data.</text>
</comment>
<dbReference type="RefSeq" id="WP_110840868.1">
    <property type="nucleotide sequence ID" value="NZ_QJVJ01000006.1"/>
</dbReference>
<protein>
    <recommendedName>
        <fullName evidence="9 12">N-acetylmuramic acid 6-phosphate etherase</fullName>
        <shortName evidence="12">MurNAc-6-P etherase</shortName>
        <ecNumber evidence="8 12">4.2.1.126</ecNumber>
    </recommendedName>
    <alternativeName>
        <fullName evidence="11 12">N-acetylmuramic acid 6-phosphate hydrolase</fullName>
    </alternativeName>
    <alternativeName>
        <fullName evidence="10 12">N-acetylmuramic acid 6-phosphate lyase</fullName>
    </alternativeName>
</protein>
<dbReference type="SUPFAM" id="SSF53697">
    <property type="entry name" value="SIS domain"/>
    <property type="match status" value="1"/>
</dbReference>
<feature type="active site" description="Proton donor" evidence="12">
    <location>
        <position position="85"/>
    </location>
</feature>